<feature type="transmembrane region" description="Helical" evidence="7">
    <location>
        <begin position="31"/>
        <end position="52"/>
    </location>
</feature>
<evidence type="ECO:0000256" key="2">
    <source>
        <dbReference type="ARBA" id="ARBA00022448"/>
    </source>
</evidence>
<dbReference type="Gene3D" id="1.20.1080.10">
    <property type="entry name" value="Glycerol uptake facilitator protein"/>
    <property type="match status" value="1"/>
</dbReference>
<gene>
    <name evidence="8" type="ORF">DES53_11665</name>
</gene>
<comment type="caution">
    <text evidence="8">The sequence shown here is derived from an EMBL/GenBank/DDBJ whole genome shotgun (WGS) entry which is preliminary data.</text>
</comment>
<dbReference type="InterPro" id="IPR022357">
    <property type="entry name" value="MIP_CS"/>
</dbReference>
<feature type="transmembrane region" description="Helical" evidence="7">
    <location>
        <begin position="81"/>
        <end position="101"/>
    </location>
</feature>
<organism evidence="8 9">
    <name type="scientific">Roseimicrobium gellanilyticum</name>
    <dbReference type="NCBI Taxonomy" id="748857"/>
    <lineage>
        <taxon>Bacteria</taxon>
        <taxon>Pseudomonadati</taxon>
        <taxon>Verrucomicrobiota</taxon>
        <taxon>Verrucomicrobiia</taxon>
        <taxon>Verrucomicrobiales</taxon>
        <taxon>Verrucomicrobiaceae</taxon>
        <taxon>Roseimicrobium</taxon>
    </lineage>
</organism>
<dbReference type="PANTHER" id="PTHR45724">
    <property type="entry name" value="AQUAPORIN NIP2-1"/>
    <property type="match status" value="1"/>
</dbReference>
<sequence>MKKLLAESLGTFVLIFAGTGAIIINEASGGAIGHAGIALTFGLVVLAMIYTFGDVSGAHLNPAVTLAFAVGRRFPWREVPAYVAAQVVGGFAASGLLRVLFPENGKLGATLPAGAWSQSFILEIVLTAMLMLTILSVSTGAKEKGTTAGIAIGAVIGLEAMFAGPICGASMNPIRSLAPAMVSGHLEHLWIYLAAPLLGALLAVPLCIGVRDPGCCDGRCHPPAPTKN</sequence>
<comment type="subcellular location">
    <subcellularLocation>
        <location evidence="1">Membrane</location>
        <topology evidence="1">Multi-pass membrane protein</topology>
    </subcellularLocation>
</comment>
<evidence type="ECO:0000256" key="4">
    <source>
        <dbReference type="ARBA" id="ARBA00022989"/>
    </source>
</evidence>
<keyword evidence="9" id="KW-1185">Reference proteome</keyword>
<evidence type="ECO:0000256" key="7">
    <source>
        <dbReference type="SAM" id="Phobius"/>
    </source>
</evidence>
<evidence type="ECO:0000256" key="3">
    <source>
        <dbReference type="ARBA" id="ARBA00022692"/>
    </source>
</evidence>
<dbReference type="EMBL" id="QNRR01000016">
    <property type="protein sequence ID" value="RBP36626.1"/>
    <property type="molecule type" value="Genomic_DNA"/>
</dbReference>
<keyword evidence="2 6" id="KW-0813">Transport</keyword>
<dbReference type="InterPro" id="IPR000425">
    <property type="entry name" value="MIP"/>
</dbReference>
<dbReference type="PANTHER" id="PTHR45724:SF13">
    <property type="entry name" value="AQUAPORIN NIP1-1-RELATED"/>
    <property type="match status" value="1"/>
</dbReference>
<feature type="transmembrane region" description="Helical" evidence="7">
    <location>
        <begin position="149"/>
        <end position="171"/>
    </location>
</feature>
<protein>
    <submittedName>
        <fullName evidence="8">Aquaporin Z</fullName>
    </submittedName>
</protein>
<feature type="transmembrane region" description="Helical" evidence="7">
    <location>
        <begin position="191"/>
        <end position="210"/>
    </location>
</feature>
<reference evidence="8 9" key="1">
    <citation type="submission" date="2018-06" db="EMBL/GenBank/DDBJ databases">
        <title>Genomic Encyclopedia of Type Strains, Phase IV (KMG-IV): sequencing the most valuable type-strain genomes for metagenomic binning, comparative biology and taxonomic classification.</title>
        <authorList>
            <person name="Goeker M."/>
        </authorList>
    </citation>
    <scope>NUCLEOTIDE SEQUENCE [LARGE SCALE GENOMIC DNA]</scope>
    <source>
        <strain evidence="8 9">DSM 25532</strain>
    </source>
</reference>
<evidence type="ECO:0000313" key="9">
    <source>
        <dbReference type="Proteomes" id="UP000253426"/>
    </source>
</evidence>
<dbReference type="NCBIfam" id="TIGR00861">
    <property type="entry name" value="MIP"/>
    <property type="match status" value="1"/>
</dbReference>
<dbReference type="GO" id="GO:0016020">
    <property type="term" value="C:membrane"/>
    <property type="evidence" value="ECO:0007669"/>
    <property type="project" value="UniProtKB-SubCell"/>
</dbReference>
<evidence type="ECO:0000256" key="6">
    <source>
        <dbReference type="RuleBase" id="RU000477"/>
    </source>
</evidence>
<dbReference type="OrthoDB" id="9807293at2"/>
<keyword evidence="4 7" id="KW-1133">Transmembrane helix</keyword>
<keyword evidence="3 6" id="KW-0812">Transmembrane</keyword>
<dbReference type="InterPro" id="IPR034294">
    <property type="entry name" value="Aquaporin_transptr"/>
</dbReference>
<dbReference type="PROSITE" id="PS00221">
    <property type="entry name" value="MIP"/>
    <property type="match status" value="1"/>
</dbReference>
<evidence type="ECO:0000256" key="1">
    <source>
        <dbReference type="ARBA" id="ARBA00004141"/>
    </source>
</evidence>
<dbReference type="GO" id="GO:0015267">
    <property type="term" value="F:channel activity"/>
    <property type="evidence" value="ECO:0007669"/>
    <property type="project" value="InterPro"/>
</dbReference>
<comment type="similarity">
    <text evidence="6">Belongs to the MIP/aquaporin (TC 1.A.8) family.</text>
</comment>
<dbReference type="Pfam" id="PF00230">
    <property type="entry name" value="MIP"/>
    <property type="match status" value="1"/>
</dbReference>
<name>A0A366H427_9BACT</name>
<dbReference type="Proteomes" id="UP000253426">
    <property type="component" value="Unassembled WGS sequence"/>
</dbReference>
<dbReference type="AlphaFoldDB" id="A0A366H427"/>
<evidence type="ECO:0000313" key="8">
    <source>
        <dbReference type="EMBL" id="RBP36626.1"/>
    </source>
</evidence>
<feature type="transmembrane region" description="Helical" evidence="7">
    <location>
        <begin position="113"/>
        <end position="137"/>
    </location>
</feature>
<dbReference type="SUPFAM" id="SSF81338">
    <property type="entry name" value="Aquaporin-like"/>
    <property type="match status" value="1"/>
</dbReference>
<dbReference type="PRINTS" id="PR00783">
    <property type="entry name" value="MINTRINSICP"/>
</dbReference>
<dbReference type="InterPro" id="IPR023271">
    <property type="entry name" value="Aquaporin-like"/>
</dbReference>
<accession>A0A366H427</accession>
<proteinExistence type="inferred from homology"/>
<keyword evidence="5 7" id="KW-0472">Membrane</keyword>
<evidence type="ECO:0000256" key="5">
    <source>
        <dbReference type="ARBA" id="ARBA00023136"/>
    </source>
</evidence>
<dbReference type="RefSeq" id="WP_113961858.1">
    <property type="nucleotide sequence ID" value="NZ_QNRR01000016.1"/>
</dbReference>